<dbReference type="AlphaFoldDB" id="A0A397ENL6"/>
<evidence type="ECO:0000313" key="6">
    <source>
        <dbReference type="EMBL" id="RHY83163.1"/>
    </source>
</evidence>
<keyword evidence="2" id="KW-0539">Nucleus</keyword>
<proteinExistence type="predicted"/>
<dbReference type="PROSITE" id="PS50013">
    <property type="entry name" value="CHROMO_2"/>
    <property type="match status" value="1"/>
</dbReference>
<dbReference type="InterPro" id="IPR000953">
    <property type="entry name" value="Chromo/chromo_shadow_dom"/>
</dbReference>
<dbReference type="EMBL" id="QUTE01021808">
    <property type="protein sequence ID" value="RHY83163.1"/>
    <property type="molecule type" value="Genomic_DNA"/>
</dbReference>
<dbReference type="VEuPathDB" id="FungiDB:H257_10279"/>
<evidence type="ECO:0000256" key="1">
    <source>
        <dbReference type="ARBA" id="ARBA00004123"/>
    </source>
</evidence>
<sequence length="390" mass="43656">MSKLFSEFVAALVRLLMEGFAEAEPNLRAEPNLMVDYLVAAVQPLAVRARVKELMKLNENRSLKKDVEPMMADKLLTATKAPKVVAVVNVDKVPKSNFTQERSVRDRRRPPNAHESQVLGVDGRLPANVGDILLSRAIIYKLGFDPRAMLREAASVTGAIDMADAVSHSGVVLAVSHELVDNLAEEEDELLPLDMNSYFPDMVAVDAEVKVVLDAKIMSATLADVGEGQRENIAATQLVLEEVRMHKHMSVENARKHDHSRQYHDEKQGVKMAQFVVENYALYQKVWGHLRQHLRTKDNDIRPVHASRLKFCAGCDLDVTSELLTHNLEGFEVEAMVDARYVATIKDHELFIKWCGLQDVDNSWEPADYIFADVPVMFKAFCKGAKSAVL</sequence>
<feature type="signal peptide" evidence="4">
    <location>
        <begin position="1"/>
        <end position="23"/>
    </location>
</feature>
<dbReference type="PROSITE" id="PS00598">
    <property type="entry name" value="CHROMO_1"/>
    <property type="match status" value="1"/>
</dbReference>
<dbReference type="InterPro" id="IPR023780">
    <property type="entry name" value="Chromo_domain"/>
</dbReference>
<comment type="caution">
    <text evidence="6">The sequence shown here is derived from an EMBL/GenBank/DDBJ whole genome shotgun (WGS) entry which is preliminary data.</text>
</comment>
<protein>
    <recommendedName>
        <fullName evidence="5">Chromo domain-containing protein</fullName>
    </recommendedName>
</protein>
<gene>
    <name evidence="6" type="ORF">DYB31_011969</name>
</gene>
<keyword evidence="4" id="KW-0732">Signal</keyword>
<name>A0A397ENL6_APHAT</name>
<dbReference type="InterPro" id="IPR016197">
    <property type="entry name" value="Chromo-like_dom_sf"/>
</dbReference>
<evidence type="ECO:0000259" key="5">
    <source>
        <dbReference type="PROSITE" id="PS50013"/>
    </source>
</evidence>
<evidence type="ECO:0000313" key="7">
    <source>
        <dbReference type="Proteomes" id="UP000266196"/>
    </source>
</evidence>
<reference evidence="6 7" key="1">
    <citation type="submission" date="2018-08" db="EMBL/GenBank/DDBJ databases">
        <title>Aphanomyces genome sequencing and annotation.</title>
        <authorList>
            <person name="Minardi D."/>
            <person name="Oidtmann B."/>
            <person name="Van Der Giezen M."/>
            <person name="Studholme D.J."/>
        </authorList>
    </citation>
    <scope>NUCLEOTIDE SEQUENCE [LARGE SCALE GENOMIC DNA]</scope>
    <source>
        <strain evidence="6 7">197901</strain>
    </source>
</reference>
<evidence type="ECO:0000256" key="3">
    <source>
        <dbReference type="SAM" id="MobiDB-lite"/>
    </source>
</evidence>
<dbReference type="CDD" id="cd00024">
    <property type="entry name" value="CD_CSD"/>
    <property type="match status" value="1"/>
</dbReference>
<dbReference type="SUPFAM" id="SSF54160">
    <property type="entry name" value="Chromo domain-like"/>
    <property type="match status" value="1"/>
</dbReference>
<dbReference type="Pfam" id="PF00385">
    <property type="entry name" value="Chromo"/>
    <property type="match status" value="1"/>
</dbReference>
<dbReference type="Gene3D" id="2.40.50.40">
    <property type="match status" value="1"/>
</dbReference>
<organism evidence="6 7">
    <name type="scientific">Aphanomyces astaci</name>
    <name type="common">Crayfish plague agent</name>
    <dbReference type="NCBI Taxonomy" id="112090"/>
    <lineage>
        <taxon>Eukaryota</taxon>
        <taxon>Sar</taxon>
        <taxon>Stramenopiles</taxon>
        <taxon>Oomycota</taxon>
        <taxon>Saprolegniomycetes</taxon>
        <taxon>Saprolegniales</taxon>
        <taxon>Verrucalvaceae</taxon>
        <taxon>Aphanomyces</taxon>
    </lineage>
</organism>
<dbReference type="Proteomes" id="UP000266196">
    <property type="component" value="Unassembled WGS sequence"/>
</dbReference>
<feature type="region of interest" description="Disordered" evidence="3">
    <location>
        <begin position="98"/>
        <end position="119"/>
    </location>
</feature>
<feature type="chain" id="PRO_5017432080" description="Chromo domain-containing protein" evidence="4">
    <location>
        <begin position="24"/>
        <end position="390"/>
    </location>
</feature>
<dbReference type="GO" id="GO:0005634">
    <property type="term" value="C:nucleus"/>
    <property type="evidence" value="ECO:0007669"/>
    <property type="project" value="UniProtKB-SubCell"/>
</dbReference>
<evidence type="ECO:0000256" key="2">
    <source>
        <dbReference type="ARBA" id="ARBA00023242"/>
    </source>
</evidence>
<feature type="domain" description="Chromo" evidence="5">
    <location>
        <begin position="331"/>
        <end position="381"/>
    </location>
</feature>
<accession>A0A397ENL6</accession>
<dbReference type="InterPro" id="IPR023779">
    <property type="entry name" value="Chromodomain_CS"/>
</dbReference>
<evidence type="ECO:0000256" key="4">
    <source>
        <dbReference type="SAM" id="SignalP"/>
    </source>
</evidence>
<comment type="subcellular location">
    <subcellularLocation>
        <location evidence="1">Nucleus</location>
    </subcellularLocation>
</comment>